<feature type="compositionally biased region" description="Basic residues" evidence="1">
    <location>
        <begin position="1"/>
        <end position="10"/>
    </location>
</feature>
<organism evidence="3 4">
    <name type="scientific">Rhizopogon vinicolor AM-OR11-026</name>
    <dbReference type="NCBI Taxonomy" id="1314800"/>
    <lineage>
        <taxon>Eukaryota</taxon>
        <taxon>Fungi</taxon>
        <taxon>Dikarya</taxon>
        <taxon>Basidiomycota</taxon>
        <taxon>Agaricomycotina</taxon>
        <taxon>Agaricomycetes</taxon>
        <taxon>Agaricomycetidae</taxon>
        <taxon>Boletales</taxon>
        <taxon>Suillineae</taxon>
        <taxon>Rhizopogonaceae</taxon>
        <taxon>Rhizopogon</taxon>
    </lineage>
</organism>
<evidence type="ECO:0000256" key="2">
    <source>
        <dbReference type="SAM" id="Phobius"/>
    </source>
</evidence>
<evidence type="ECO:0000256" key="1">
    <source>
        <dbReference type="SAM" id="MobiDB-lite"/>
    </source>
</evidence>
<evidence type="ECO:0000313" key="4">
    <source>
        <dbReference type="Proteomes" id="UP000092154"/>
    </source>
</evidence>
<feature type="transmembrane region" description="Helical" evidence="2">
    <location>
        <begin position="138"/>
        <end position="159"/>
    </location>
</feature>
<gene>
    <name evidence="3" type="ORF">K503DRAFT_800463</name>
</gene>
<keyword evidence="2" id="KW-0472">Membrane</keyword>
<reference evidence="3 4" key="1">
    <citation type="submission" date="2016-06" db="EMBL/GenBank/DDBJ databases">
        <title>Comparative genomics of the ectomycorrhizal sister species Rhizopogon vinicolor and Rhizopogon vesiculosus (Basidiomycota: Boletales) reveals a divergence of the mating type B locus.</title>
        <authorList>
            <consortium name="DOE Joint Genome Institute"/>
            <person name="Mujic A.B."/>
            <person name="Kuo A."/>
            <person name="Tritt A."/>
            <person name="Lipzen A."/>
            <person name="Chen C."/>
            <person name="Johnson J."/>
            <person name="Sharma A."/>
            <person name="Barry K."/>
            <person name="Grigoriev I.V."/>
            <person name="Spatafora J.W."/>
        </authorList>
    </citation>
    <scope>NUCLEOTIDE SEQUENCE [LARGE SCALE GENOMIC DNA]</scope>
    <source>
        <strain evidence="3 4">AM-OR11-026</strain>
    </source>
</reference>
<accession>A0A1B7N0P4</accession>
<keyword evidence="2" id="KW-0812">Transmembrane</keyword>
<dbReference type="EMBL" id="KV448296">
    <property type="protein sequence ID" value="OAX38429.1"/>
    <property type="molecule type" value="Genomic_DNA"/>
</dbReference>
<proteinExistence type="predicted"/>
<feature type="region of interest" description="Disordered" evidence="1">
    <location>
        <begin position="115"/>
        <end position="137"/>
    </location>
</feature>
<keyword evidence="2" id="KW-1133">Transmembrane helix</keyword>
<evidence type="ECO:0000313" key="3">
    <source>
        <dbReference type="EMBL" id="OAX38429.1"/>
    </source>
</evidence>
<protein>
    <submittedName>
        <fullName evidence="3">Uncharacterized protein</fullName>
    </submittedName>
</protein>
<dbReference type="AlphaFoldDB" id="A0A1B7N0P4"/>
<dbReference type="InParanoid" id="A0A1B7N0P4"/>
<sequence length="327" mass="36886">MGLGPRRAKGRVLESEASYPPTLAPNRSTTLPLGHGYPRYQYLNIVEPTAEVCPNFTAEFYDNIRGDIHTTTGQPDSQIIDNLIQSWTEGHNHRVGEWNQQREEEEQAIAEAALARAAQEEGEATKSNSRQRRRNPRWTASVTNSLILALLTFLCIIPATRMPMHYPHGCPRTTHVDAWIATHVDACTFIMWTNFIPCARGRMLSLSLRAWTVLTLHRRVMNYSQCPVTHPAEPAIANFAAVTAEAPVPARLRIKFNSLSFLLYVPHPPRDIWVSEDLRLEAGKRYALSPKTRETPEVLSQSLSDRFFVTSLNSAPIICHVKVNLKD</sequence>
<name>A0A1B7N0P4_9AGAM</name>
<feature type="region of interest" description="Disordered" evidence="1">
    <location>
        <begin position="1"/>
        <end position="30"/>
    </location>
</feature>
<dbReference type="Proteomes" id="UP000092154">
    <property type="component" value="Unassembled WGS sequence"/>
</dbReference>
<keyword evidence="4" id="KW-1185">Reference proteome</keyword>
<dbReference type="OrthoDB" id="2689861at2759"/>